<evidence type="ECO:0000256" key="3">
    <source>
        <dbReference type="ARBA" id="ARBA00022679"/>
    </source>
</evidence>
<gene>
    <name evidence="10" type="ORF">GK108_10690</name>
</gene>
<comment type="caution">
    <text evidence="10">The sequence shown here is derived from an EMBL/GenBank/DDBJ whole genome shotgun (WGS) entry which is preliminary data.</text>
</comment>
<dbReference type="InterPro" id="IPR029044">
    <property type="entry name" value="Nucleotide-diphossugar_trans"/>
</dbReference>
<dbReference type="EMBL" id="JAAFZH010000004">
    <property type="protein sequence ID" value="NDU95339.1"/>
    <property type="molecule type" value="Genomic_DNA"/>
</dbReference>
<evidence type="ECO:0000256" key="5">
    <source>
        <dbReference type="ARBA" id="ARBA00022985"/>
    </source>
</evidence>
<feature type="domain" description="Glycosyltransferase 2-like" evidence="9">
    <location>
        <begin position="8"/>
        <end position="166"/>
    </location>
</feature>
<keyword evidence="2" id="KW-0328">Glycosyltransferase</keyword>
<dbReference type="AlphaFoldDB" id="A0A6L9LF82"/>
<dbReference type="Proteomes" id="UP000474175">
    <property type="component" value="Unassembled WGS sequence"/>
</dbReference>
<evidence type="ECO:0000256" key="2">
    <source>
        <dbReference type="ARBA" id="ARBA00022676"/>
    </source>
</evidence>
<dbReference type="Gene3D" id="3.90.550.10">
    <property type="entry name" value="Spore Coat Polysaccharide Biosynthesis Protein SpsA, Chain A"/>
    <property type="match status" value="1"/>
</dbReference>
<organism evidence="10 11">
    <name type="scientific">Spirosoma terrae</name>
    <dbReference type="NCBI Taxonomy" id="1968276"/>
    <lineage>
        <taxon>Bacteria</taxon>
        <taxon>Pseudomonadati</taxon>
        <taxon>Bacteroidota</taxon>
        <taxon>Cytophagia</taxon>
        <taxon>Cytophagales</taxon>
        <taxon>Cytophagaceae</taxon>
        <taxon>Spirosoma</taxon>
    </lineage>
</organism>
<evidence type="ECO:0000259" key="9">
    <source>
        <dbReference type="Pfam" id="PF00535"/>
    </source>
</evidence>
<evidence type="ECO:0000256" key="7">
    <source>
        <dbReference type="ARBA" id="ARBA00023136"/>
    </source>
</evidence>
<reference evidence="10 11" key="1">
    <citation type="submission" date="2020-02" db="EMBL/GenBank/DDBJ databases">
        <title>Draft genome sequence of two Spirosoma agri KCTC 52727 and Spirosoma terrae KCTC 52035.</title>
        <authorList>
            <person name="Rojas J."/>
            <person name="Ambika Manirajan B."/>
            <person name="Suarez C."/>
            <person name="Ratering S."/>
            <person name="Schnell S."/>
        </authorList>
    </citation>
    <scope>NUCLEOTIDE SEQUENCE [LARGE SCALE GENOMIC DNA]</scope>
    <source>
        <strain evidence="10 11">KCTC 52035</strain>
    </source>
</reference>
<dbReference type="PANTHER" id="PTHR48090">
    <property type="entry name" value="UNDECAPRENYL-PHOSPHATE 4-DEOXY-4-FORMAMIDO-L-ARABINOSE TRANSFERASE-RELATED"/>
    <property type="match status" value="1"/>
</dbReference>
<accession>A0A6L9LF82</accession>
<dbReference type="GO" id="GO:0099621">
    <property type="term" value="F:undecaprenyl-phosphate 4-deoxy-4-formamido-L-arabinose transferase activity"/>
    <property type="evidence" value="ECO:0007669"/>
    <property type="project" value="TreeGrafter"/>
</dbReference>
<evidence type="ECO:0000256" key="4">
    <source>
        <dbReference type="ARBA" id="ARBA00022692"/>
    </source>
</evidence>
<dbReference type="Pfam" id="PF00535">
    <property type="entry name" value="Glycos_transf_2"/>
    <property type="match status" value="1"/>
</dbReference>
<keyword evidence="5" id="KW-0448">Lipopolysaccharide biosynthesis</keyword>
<keyword evidence="4 8" id="KW-0812">Transmembrane</keyword>
<dbReference type="PANTHER" id="PTHR48090:SF3">
    <property type="entry name" value="UNDECAPRENYL-PHOSPHATE 4-DEOXY-4-FORMAMIDO-L-ARABINOSE TRANSFERASE"/>
    <property type="match status" value="1"/>
</dbReference>
<keyword evidence="6 8" id="KW-1133">Transmembrane helix</keyword>
<keyword evidence="1" id="KW-1003">Cell membrane</keyword>
<evidence type="ECO:0000313" key="11">
    <source>
        <dbReference type="Proteomes" id="UP000474175"/>
    </source>
</evidence>
<name>A0A6L9LF82_9BACT</name>
<feature type="transmembrane region" description="Helical" evidence="8">
    <location>
        <begin position="265"/>
        <end position="289"/>
    </location>
</feature>
<dbReference type="CDD" id="cd04187">
    <property type="entry name" value="DPM1_like_bac"/>
    <property type="match status" value="1"/>
</dbReference>
<evidence type="ECO:0000256" key="1">
    <source>
        <dbReference type="ARBA" id="ARBA00022475"/>
    </source>
</evidence>
<keyword evidence="7 8" id="KW-0472">Membrane</keyword>
<dbReference type="GO" id="GO:0005886">
    <property type="term" value="C:plasma membrane"/>
    <property type="evidence" value="ECO:0007669"/>
    <property type="project" value="TreeGrafter"/>
</dbReference>
<dbReference type="RefSeq" id="WP_163947169.1">
    <property type="nucleotide sequence ID" value="NZ_JAAFZH010000004.1"/>
</dbReference>
<proteinExistence type="predicted"/>
<keyword evidence="3 10" id="KW-0808">Transferase</keyword>
<dbReference type="GO" id="GO:0009103">
    <property type="term" value="P:lipopolysaccharide biosynthetic process"/>
    <property type="evidence" value="ECO:0007669"/>
    <property type="project" value="UniProtKB-KW"/>
</dbReference>
<dbReference type="InterPro" id="IPR050256">
    <property type="entry name" value="Glycosyltransferase_2"/>
</dbReference>
<keyword evidence="11" id="KW-1185">Reference proteome</keyword>
<evidence type="ECO:0000256" key="8">
    <source>
        <dbReference type="SAM" id="Phobius"/>
    </source>
</evidence>
<evidence type="ECO:0000313" key="10">
    <source>
        <dbReference type="EMBL" id="NDU95339.1"/>
    </source>
</evidence>
<dbReference type="SUPFAM" id="SSF53448">
    <property type="entry name" value="Nucleotide-diphospho-sugar transferases"/>
    <property type="match status" value="1"/>
</dbReference>
<dbReference type="InterPro" id="IPR001173">
    <property type="entry name" value="Glyco_trans_2-like"/>
</dbReference>
<protein>
    <submittedName>
        <fullName evidence="10">Glycosyltransferase family 2 protein</fullName>
    </submittedName>
</protein>
<feature type="transmembrane region" description="Helical" evidence="8">
    <location>
        <begin position="234"/>
        <end position="259"/>
    </location>
</feature>
<sequence length="318" mass="35526">MTYHGLISIVIPLYHEADNIPPLLERIRESLQALRYELILVDDGSRDRTVEAVKKAADGHTKLIVLARNYGQTTAMAAGIAAAMGDYVITLDGDLQNDPADIPRMLHLAESGNWDVVAGNRANRQDGVVLRKIPSRFANAMIRWFTGVHLKDYGCTLKVFRRNVAQQLGLYGELHRFIPVLAAMQGARMTQMDVQHHPRVHGVSKYGLGRVGKVLADLLVVLFLQRYFHRPMRLFAPVATFSILTGVVTGFYLLIRLVVNQPTVAVNWLILIAVLVLAGLMLLAFGLIAEMQMRTYFESEGKTTYRVRDVFTGGSRLD</sequence>
<evidence type="ECO:0000256" key="6">
    <source>
        <dbReference type="ARBA" id="ARBA00022989"/>
    </source>
</evidence>